<dbReference type="Pfam" id="PF01753">
    <property type="entry name" value="zf-MYND"/>
    <property type="match status" value="1"/>
</dbReference>
<dbReference type="VEuPathDB" id="FungiDB:CPUR_02968"/>
<evidence type="ECO:0000313" key="7">
    <source>
        <dbReference type="EMBL" id="CCE29275.1"/>
    </source>
</evidence>
<dbReference type="SMART" id="SM00317">
    <property type="entry name" value="SET"/>
    <property type="match status" value="2"/>
</dbReference>
<gene>
    <name evidence="7" type="ORF">CPUR_02968</name>
</gene>
<dbReference type="OrthoDB" id="265717at2759"/>
<keyword evidence="2 4" id="KW-0863">Zinc-finger</keyword>
<dbReference type="Pfam" id="PF00856">
    <property type="entry name" value="SET"/>
    <property type="match status" value="2"/>
</dbReference>
<sequence length="1005" mass="114150">MPRKQSQGKLTMELPAKQAWYALKDVPDKGKGLVATRKIPRGTRILSEKPVFTMPTGKTMEERQNLICQQMDSLSNDQRNAFLSMHNAHLFNDAAEQYIGIFRTNCLPADEFPDKAAIFLEACRINHDCDNNAIHNWNEKIKRHTVQAIRDIEEGEEITLSYVSLLENRETRQSKLEEKFDFTCSCRVCSLPEEQSQEHDRKLEQIVRTNELLKICMLQSVMSPLMILGYLYNQAHRYTEIGREDCGYAQTLEEALTILIAHGDLARGRLLAQKVASLWKILVGNDSSQTDEYAALARDPSSYRLYGVSGKLKTAVEEVPQGLEPDDFEDWLWRRPKLESLVQPMSSSSQLNFSGFIDLPYKNGIDTSVSSGSSEARHSCFLGEIVTMPCRDPLDLEIKDIHNKKTTIHFYTKDQGREFGAIGFQAGYTVAVLEVSRYDFKFGPPGIRHEDPRMIKTFPLSLDKILVLNDQDIPGKGKGLVATRNIPKGTRIIAEQPLFSMSQHPDDEIRRRTILQLVKALSYDQRRAFLSLTNCHPSNNTAYQYLGTFSANALPLGDDDNKYAIFLEACRINHACDSNAVHYWNDRIKLGTVHAMRDIHSGEEITLIYHHFLRSRKARQKDLKLYFDFICQCRLCTLPDEQRQEHDRKLEQIVYLTRLCKQQSVMPPIQTLGHLDSLVRLYGEIGQEDCGLAYVFEDAMTLVIAHGDLARGRIFAERAACIYKTTLGSDSFEAVFYARLAENPAIHPQYGPCMEWDMSVDKKPQGLGPDDFEDWLWRRQETVAPAPAQPAFPPSQSFFSGFVDLPSKNDISTGDPCRTRPPCFLGEIVETQVPHPLDLKIRDIHGKTVVLHLYTKDNGTELKPSRYKKGHTVAILDASQHAFKFGPPGIRHVDPEKIKIFPISMAKMLALGNQVHELSFRQHDDTRTCGGCGTSVTAASMKRCSMCLSFWYCNKDCQMVGWVTKAHKDDCKFLKDPDLRGLFLTKWGEVRDSVRFPLKVADDSS</sequence>
<evidence type="ECO:0000256" key="2">
    <source>
        <dbReference type="ARBA" id="ARBA00022771"/>
    </source>
</evidence>
<dbReference type="InterPro" id="IPR053185">
    <property type="entry name" value="SET_domain_protein"/>
</dbReference>
<dbReference type="InterPro" id="IPR046341">
    <property type="entry name" value="SET_dom_sf"/>
</dbReference>
<feature type="domain" description="SET" evidence="5">
    <location>
        <begin position="463"/>
        <end position="610"/>
    </location>
</feature>
<dbReference type="EMBL" id="CAGA01000013">
    <property type="protein sequence ID" value="CCE29275.1"/>
    <property type="molecule type" value="Genomic_DNA"/>
</dbReference>
<organism evidence="7 8">
    <name type="scientific">Claviceps purpurea (strain 20.1)</name>
    <name type="common">Ergot fungus</name>
    <name type="synonym">Sphacelia segetum</name>
    <dbReference type="NCBI Taxonomy" id="1111077"/>
    <lineage>
        <taxon>Eukaryota</taxon>
        <taxon>Fungi</taxon>
        <taxon>Dikarya</taxon>
        <taxon>Ascomycota</taxon>
        <taxon>Pezizomycotina</taxon>
        <taxon>Sordariomycetes</taxon>
        <taxon>Hypocreomycetidae</taxon>
        <taxon>Hypocreales</taxon>
        <taxon>Clavicipitaceae</taxon>
        <taxon>Claviceps</taxon>
    </lineage>
</organism>
<accession>M1W4G1</accession>
<dbReference type="PROSITE" id="PS50865">
    <property type="entry name" value="ZF_MYND_2"/>
    <property type="match status" value="1"/>
</dbReference>
<name>M1W4G1_CLAP2</name>
<evidence type="ECO:0000256" key="3">
    <source>
        <dbReference type="ARBA" id="ARBA00022833"/>
    </source>
</evidence>
<dbReference type="InterPro" id="IPR002893">
    <property type="entry name" value="Znf_MYND"/>
</dbReference>
<dbReference type="GO" id="GO:0008270">
    <property type="term" value="F:zinc ion binding"/>
    <property type="evidence" value="ECO:0007669"/>
    <property type="project" value="UniProtKB-KW"/>
</dbReference>
<dbReference type="PANTHER" id="PTHR47332">
    <property type="entry name" value="SET DOMAIN-CONTAINING PROTEIN 5"/>
    <property type="match status" value="1"/>
</dbReference>
<protein>
    <submittedName>
        <fullName evidence="7">Uncharacterized protein</fullName>
    </submittedName>
</protein>
<dbReference type="PROSITE" id="PS01360">
    <property type="entry name" value="ZF_MYND_1"/>
    <property type="match status" value="1"/>
</dbReference>
<dbReference type="PANTHER" id="PTHR47332:SF2">
    <property type="entry name" value="SET-6"/>
    <property type="match status" value="1"/>
</dbReference>
<comment type="caution">
    <text evidence="7">The sequence shown here is derived from an EMBL/GenBank/DDBJ whole genome shotgun (WGS) entry which is preliminary data.</text>
</comment>
<dbReference type="PROSITE" id="PS50280">
    <property type="entry name" value="SET"/>
    <property type="match status" value="2"/>
</dbReference>
<evidence type="ECO:0000256" key="1">
    <source>
        <dbReference type="ARBA" id="ARBA00022723"/>
    </source>
</evidence>
<keyword evidence="3" id="KW-0862">Zinc</keyword>
<dbReference type="InterPro" id="IPR001214">
    <property type="entry name" value="SET_dom"/>
</dbReference>
<evidence type="ECO:0000256" key="4">
    <source>
        <dbReference type="PROSITE-ProRule" id="PRU00134"/>
    </source>
</evidence>
<keyword evidence="1" id="KW-0479">Metal-binding</keyword>
<dbReference type="Proteomes" id="UP000016801">
    <property type="component" value="Unassembled WGS sequence"/>
</dbReference>
<dbReference type="Gene3D" id="6.10.140.2220">
    <property type="match status" value="1"/>
</dbReference>
<keyword evidence="8" id="KW-1185">Reference proteome</keyword>
<feature type="domain" description="SET" evidence="5">
    <location>
        <begin position="19"/>
        <end position="163"/>
    </location>
</feature>
<dbReference type="STRING" id="1111077.M1W4G1"/>
<dbReference type="SUPFAM" id="SSF144232">
    <property type="entry name" value="HIT/MYND zinc finger-like"/>
    <property type="match status" value="1"/>
</dbReference>
<dbReference type="AlphaFoldDB" id="M1W4G1"/>
<reference evidence="7 8" key="1">
    <citation type="journal article" date="2013" name="PLoS Genet.">
        <title>Plant-symbiotic fungi as chemical engineers: Multi-genome analysis of the Clavicipitaceae reveals dynamics of alkaloid loci.</title>
        <authorList>
            <person name="Schardl C.L."/>
            <person name="Young C.A."/>
            <person name="Hesse U."/>
            <person name="Amyotte S.G."/>
            <person name="Andreeva K."/>
            <person name="Calie P.J."/>
            <person name="Fleetwood D.J."/>
            <person name="Haws D.C."/>
            <person name="Moore N."/>
            <person name="Oeser B."/>
            <person name="Panaccione D.G."/>
            <person name="Schweri K.K."/>
            <person name="Voisey C.R."/>
            <person name="Farman M.L."/>
            <person name="Jaromczyk J.W."/>
            <person name="Roe B.A."/>
            <person name="O'Sullivan D.M."/>
            <person name="Scott B."/>
            <person name="Tudzynski P."/>
            <person name="An Z."/>
            <person name="Arnaoudova E.G."/>
            <person name="Bullock C.T."/>
            <person name="Charlton N.D."/>
            <person name="Chen L."/>
            <person name="Cox M."/>
            <person name="Dinkins R.D."/>
            <person name="Florea S."/>
            <person name="Glenn A.E."/>
            <person name="Gordon A."/>
            <person name="Gueldener U."/>
            <person name="Harris D.R."/>
            <person name="Hollin W."/>
            <person name="Jaromczyk J."/>
            <person name="Johnson R.D."/>
            <person name="Khan A.K."/>
            <person name="Leistner E."/>
            <person name="Leuchtmann A."/>
            <person name="Li C."/>
            <person name="Liu J."/>
            <person name="Liu J."/>
            <person name="Liu M."/>
            <person name="Mace W."/>
            <person name="Machado C."/>
            <person name="Nagabhyru P."/>
            <person name="Pan J."/>
            <person name="Schmid J."/>
            <person name="Sugawara K."/>
            <person name="Steiner U."/>
            <person name="Takach J.E."/>
            <person name="Tanaka E."/>
            <person name="Webb J.S."/>
            <person name="Wilson E.V."/>
            <person name="Wiseman J.L."/>
            <person name="Yoshida R."/>
            <person name="Zeng Z."/>
        </authorList>
    </citation>
    <scope>NUCLEOTIDE SEQUENCE [LARGE SCALE GENOMIC DNA]</scope>
    <source>
        <strain evidence="7 8">20.1</strain>
    </source>
</reference>
<feature type="domain" description="MYND-type" evidence="6">
    <location>
        <begin position="929"/>
        <end position="971"/>
    </location>
</feature>
<evidence type="ECO:0000313" key="8">
    <source>
        <dbReference type="Proteomes" id="UP000016801"/>
    </source>
</evidence>
<dbReference type="SUPFAM" id="SSF82199">
    <property type="entry name" value="SET domain"/>
    <property type="match status" value="2"/>
</dbReference>
<dbReference type="HOGENOM" id="CLU_298759_0_0_1"/>
<dbReference type="CDD" id="cd20071">
    <property type="entry name" value="SET_SMYD"/>
    <property type="match status" value="2"/>
</dbReference>
<evidence type="ECO:0000259" key="6">
    <source>
        <dbReference type="PROSITE" id="PS50865"/>
    </source>
</evidence>
<dbReference type="eggNOG" id="KOG2084">
    <property type="taxonomic scope" value="Eukaryota"/>
</dbReference>
<dbReference type="Gene3D" id="2.170.270.10">
    <property type="entry name" value="SET domain"/>
    <property type="match status" value="2"/>
</dbReference>
<evidence type="ECO:0000259" key="5">
    <source>
        <dbReference type="PROSITE" id="PS50280"/>
    </source>
</evidence>
<proteinExistence type="predicted"/>